<evidence type="ECO:0000313" key="1">
    <source>
        <dbReference type="Proteomes" id="UP000887576"/>
    </source>
</evidence>
<accession>A0AC34REJ6</accession>
<evidence type="ECO:0000313" key="2">
    <source>
        <dbReference type="WBParaSite" id="JU765_v2.g6182.t1"/>
    </source>
</evidence>
<name>A0AC34REJ6_9BILA</name>
<proteinExistence type="predicted"/>
<dbReference type="WBParaSite" id="JU765_v2.g6182.t1">
    <property type="protein sequence ID" value="JU765_v2.g6182.t1"/>
    <property type="gene ID" value="JU765_v2.g6182"/>
</dbReference>
<reference evidence="2" key="1">
    <citation type="submission" date="2022-11" db="UniProtKB">
        <authorList>
            <consortium name="WormBaseParasite"/>
        </authorList>
    </citation>
    <scope>IDENTIFICATION</scope>
</reference>
<sequence>MVLKNLLLLFLFLVVSECVETTTKSEPKAEPVFQIAQRMLSNIGRFPVAIQQGMSGKTEEIRKIVSSALGGGLIGQLVENPVQAAEKFGFDLDQFGINKTTLENSIGLDNSMLHNNLFGKGDVIFSNQQSTPPPSTEPPALFIDGRQVQPQNEAAVLTAILGEQALASTIPPPQHPGVIRSNGNGPIARPYYDDYDDSGRRGPGMNGPRWGMGQGMRQGMGQGQGMRYGQGMGQGQGMGYRMMNQGPGMGRRRINITPAPVSPAPPQESSPTTTAPNLKDLKAVSDTSEAIIKSVMPFLNTPKLETNDVVEPIEETKEIRRAPTAIRPSPPPMIKQMNAKILSLEQRLNEQQELLQQHKSEEKQLKVQKILETIKFGKTSRLSGLQKQLRYSPETDDDLQLTEHPLSEIEPVECECLAVNLDKLKGKWIQTLSSDALNNRFGKTIEKWFGTTNTTLECNEIQLPGNIFIGKHNQFIVRIIDFDNKVNDIPLCVRHMDKNSQHVLIAESQNCKAATLFVKNPEQFFKTNDTELTAFLRKKIIKDEMDRMELVEHVDSCNT</sequence>
<dbReference type="Proteomes" id="UP000887576">
    <property type="component" value="Unplaced"/>
</dbReference>
<protein>
    <submittedName>
        <fullName evidence="2">Uncharacterized protein</fullName>
    </submittedName>
</protein>
<organism evidence="1 2">
    <name type="scientific">Panagrolaimus sp. JU765</name>
    <dbReference type="NCBI Taxonomy" id="591449"/>
    <lineage>
        <taxon>Eukaryota</taxon>
        <taxon>Metazoa</taxon>
        <taxon>Ecdysozoa</taxon>
        <taxon>Nematoda</taxon>
        <taxon>Chromadorea</taxon>
        <taxon>Rhabditida</taxon>
        <taxon>Tylenchina</taxon>
        <taxon>Panagrolaimomorpha</taxon>
        <taxon>Panagrolaimoidea</taxon>
        <taxon>Panagrolaimidae</taxon>
        <taxon>Panagrolaimus</taxon>
    </lineage>
</organism>